<protein>
    <submittedName>
        <fullName evidence="6">Uncharacterized protein</fullName>
    </submittedName>
</protein>
<dbReference type="InterPro" id="IPR018614">
    <property type="entry name" value="KRTCAP2"/>
</dbReference>
<evidence type="ECO:0000256" key="4">
    <source>
        <dbReference type="ARBA" id="ARBA00022989"/>
    </source>
</evidence>
<evidence type="ECO:0000256" key="2">
    <source>
        <dbReference type="ARBA" id="ARBA00007279"/>
    </source>
</evidence>
<dbReference type="PANTHER" id="PTHR32001:SF1">
    <property type="entry name" value="KERATINOCYTE-ASSOCIATED PROTEIN 2"/>
    <property type="match status" value="1"/>
</dbReference>
<dbReference type="Pfam" id="PF09775">
    <property type="entry name" value="Keratin_assoc"/>
    <property type="match status" value="1"/>
</dbReference>
<name>A0A3R5TFS7_MYTGA</name>
<comment type="subcellular location">
    <subcellularLocation>
        <location evidence="1">Membrane</location>
        <topology evidence="1">Multi-pass membrane protein</topology>
    </subcellularLocation>
</comment>
<evidence type="ECO:0000256" key="5">
    <source>
        <dbReference type="ARBA" id="ARBA00023136"/>
    </source>
</evidence>
<evidence type="ECO:0000313" key="7">
    <source>
        <dbReference type="Proteomes" id="UP000266721"/>
    </source>
</evidence>
<feature type="non-terminal residue" evidence="6">
    <location>
        <position position="58"/>
    </location>
</feature>
<dbReference type="EMBL" id="KV612178">
    <property type="protein sequence ID" value="OPL20308.1"/>
    <property type="molecule type" value="Genomic_DNA"/>
</dbReference>
<keyword evidence="7" id="KW-1185">Reference proteome</keyword>
<evidence type="ECO:0000313" key="6">
    <source>
        <dbReference type="EMBL" id="OPL20308.1"/>
    </source>
</evidence>
<accession>A0A3R5TFS7</accession>
<dbReference type="GO" id="GO:0016020">
    <property type="term" value="C:membrane"/>
    <property type="evidence" value="ECO:0007669"/>
    <property type="project" value="UniProtKB-SubCell"/>
</dbReference>
<dbReference type="PANTHER" id="PTHR32001">
    <property type="entry name" value="KERATINOCYTE-ASSOCIATED PROTEIN 2"/>
    <property type="match status" value="1"/>
</dbReference>
<dbReference type="AlphaFoldDB" id="A0A3R5TFS7"/>
<keyword evidence="5" id="KW-0472">Membrane</keyword>
<organism evidence="6 7">
    <name type="scientific">Mytilus galloprovincialis</name>
    <name type="common">Mediterranean mussel</name>
    <dbReference type="NCBI Taxonomy" id="29158"/>
    <lineage>
        <taxon>Eukaryota</taxon>
        <taxon>Metazoa</taxon>
        <taxon>Spiralia</taxon>
        <taxon>Lophotrochozoa</taxon>
        <taxon>Mollusca</taxon>
        <taxon>Bivalvia</taxon>
        <taxon>Autobranchia</taxon>
        <taxon>Pteriomorphia</taxon>
        <taxon>Mytilida</taxon>
        <taxon>Mytiloidea</taxon>
        <taxon>Mytilidae</taxon>
        <taxon>Mytilinae</taxon>
        <taxon>Mytilus</taxon>
    </lineage>
</organism>
<proteinExistence type="inferred from homology"/>
<keyword evidence="3" id="KW-0812">Transmembrane</keyword>
<reference evidence="6 7" key="1">
    <citation type="journal article" date="2016" name="PLoS ONE">
        <title>A First Insight into the Genome of the Filter-Feeder Mussel Mytilus galloprovincialis.</title>
        <authorList>
            <person name="Murgarella M."/>
            <person name="Puiu D."/>
            <person name="Novoa B."/>
            <person name="Figueras A."/>
            <person name="Posada D."/>
            <person name="Canchaya C."/>
        </authorList>
    </citation>
    <scope>NUCLEOTIDE SEQUENCE [LARGE SCALE GENOMIC DNA]</scope>
    <source>
        <tissue evidence="6">Muscle</tissue>
    </source>
</reference>
<gene>
    <name evidence="6" type="ORF">AM593_09860</name>
</gene>
<keyword evidence="4" id="KW-1133">Transmembrane helix</keyword>
<evidence type="ECO:0000256" key="3">
    <source>
        <dbReference type="ARBA" id="ARBA00022692"/>
    </source>
</evidence>
<comment type="similarity">
    <text evidence="2">Belongs to the KRTCAP2 family.</text>
</comment>
<dbReference type="Proteomes" id="UP000266721">
    <property type="component" value="Unassembled WGS sequence"/>
</dbReference>
<feature type="non-terminal residue" evidence="6">
    <location>
        <position position="1"/>
    </location>
</feature>
<evidence type="ECO:0000256" key="1">
    <source>
        <dbReference type="ARBA" id="ARBA00004141"/>
    </source>
</evidence>
<sequence length="58" mass="6263">LTLGMSMFAVMQMFKQQLAATEYMTILGGLLGSMGVSNLETSLFGSGFQTKLLPEENV</sequence>